<name>A0A448UD98_9NEIS</name>
<protein>
    <submittedName>
        <fullName evidence="1">Uncharacterized protein conserved in bacteria</fullName>
    </submittedName>
</protein>
<keyword evidence="2" id="KW-1185">Reference proteome</keyword>
<dbReference type="STRING" id="326522.BWD08_10155"/>
<dbReference type="OrthoDB" id="5295974at2"/>
<dbReference type="Proteomes" id="UP000268229">
    <property type="component" value="Chromosome"/>
</dbReference>
<dbReference type="RefSeq" id="WP_126304939.1">
    <property type="nucleotide sequence ID" value="NZ_LR134516.1"/>
</dbReference>
<sequence length="327" mass="36345">MNLTLALPALVYHISDTLPPLDLPSFNKILRFGTFTPSSISSSALYARFLWKGSLLGHALNHLHLPPGQPSVFASPVWQQMGMHNLSMLGGTDIQIQPHEAEQLCSGLNDFFQEDGWAFRPVRADLWLVTVPRIPNWQVPPVLDVLGQVDGSIRAEGPDGPSWLQKQTEIQMWLHNHPLNVERTAAGIPAINGVWLWQDLEGGQTAAPILACDSSWAQFYSGTHLDVPYDFAAWEAVLKESGQTVSDGLLFLDDLAVTAHTADVWAYKDTLESWEQRWFAPLWQALCEGRLKNLCIVTDGPHGGELHIKAKAGRAFWKKKKTFAGQL</sequence>
<dbReference type="KEGG" id="nani:NCTC12227_01631"/>
<evidence type="ECO:0000313" key="1">
    <source>
        <dbReference type="EMBL" id="VEJ21865.1"/>
    </source>
</evidence>
<accession>A0A448UD98</accession>
<reference evidence="1 2" key="1">
    <citation type="submission" date="2018-12" db="EMBL/GenBank/DDBJ databases">
        <authorList>
            <consortium name="Pathogen Informatics"/>
        </authorList>
    </citation>
    <scope>NUCLEOTIDE SEQUENCE [LARGE SCALE GENOMIC DNA]</scope>
    <source>
        <strain evidence="1 2">NCTC12227</strain>
    </source>
</reference>
<dbReference type="EMBL" id="LR134516">
    <property type="protein sequence ID" value="VEJ21865.1"/>
    <property type="molecule type" value="Genomic_DNA"/>
</dbReference>
<gene>
    <name evidence="1" type="ORF">NCTC12227_01631</name>
</gene>
<dbReference type="AlphaFoldDB" id="A0A448UD98"/>
<organism evidence="1 2">
    <name type="scientific">Neisseria animaloris</name>
    <dbReference type="NCBI Taxonomy" id="326522"/>
    <lineage>
        <taxon>Bacteria</taxon>
        <taxon>Pseudomonadati</taxon>
        <taxon>Pseudomonadota</taxon>
        <taxon>Betaproteobacteria</taxon>
        <taxon>Neisseriales</taxon>
        <taxon>Neisseriaceae</taxon>
        <taxon>Neisseria</taxon>
    </lineage>
</organism>
<proteinExistence type="predicted"/>
<evidence type="ECO:0000313" key="2">
    <source>
        <dbReference type="Proteomes" id="UP000268229"/>
    </source>
</evidence>